<dbReference type="AlphaFoldDB" id="Q2RNE2"/>
<dbReference type="EnsemblBacteria" id="ABC24353">
    <property type="protein sequence ID" value="ABC24353"/>
    <property type="gene ID" value="Rru_A3559"/>
</dbReference>
<keyword evidence="1" id="KW-0346">Stress response</keyword>
<dbReference type="RefSeq" id="WP_011391306.1">
    <property type="nucleotide sequence ID" value="NC_007643.1"/>
</dbReference>
<evidence type="ECO:0000313" key="2">
    <source>
        <dbReference type="Proteomes" id="UP000001929"/>
    </source>
</evidence>
<reference evidence="1 2" key="1">
    <citation type="journal article" date="2011" name="Stand. Genomic Sci.">
        <title>Complete genome sequence of Rhodospirillum rubrum type strain (S1).</title>
        <authorList>
            <person name="Munk A.C."/>
            <person name="Copeland A."/>
            <person name="Lucas S."/>
            <person name="Lapidus A."/>
            <person name="Del Rio T.G."/>
            <person name="Barry K."/>
            <person name="Detter J.C."/>
            <person name="Hammon N."/>
            <person name="Israni S."/>
            <person name="Pitluck S."/>
            <person name="Brettin T."/>
            <person name="Bruce D."/>
            <person name="Han C."/>
            <person name="Tapia R."/>
            <person name="Gilna P."/>
            <person name="Schmutz J."/>
            <person name="Larimer F."/>
            <person name="Land M."/>
            <person name="Kyrpides N.C."/>
            <person name="Mavromatis K."/>
            <person name="Richardson P."/>
            <person name="Rohde M."/>
            <person name="Goker M."/>
            <person name="Klenk H.P."/>
            <person name="Zhang Y."/>
            <person name="Roberts G.P."/>
            <person name="Reslewic S."/>
            <person name="Schwartz D.C."/>
        </authorList>
    </citation>
    <scope>NUCLEOTIDE SEQUENCE [LARGE SCALE GENOMIC DNA]</scope>
    <source>
        <strain evidence="2">ATCC 11170 / ATH 1.1.1 / DSM 467 / LMG 4362 / NCIMB 8255 / S1</strain>
    </source>
</reference>
<sequence length="236" mass="25673">MVAELKQSYTIPCASVFRDAVLALALRRRVNVGDLARSVMLVVAPDDIAGFADPGDAPPGDREEVILKSGPSAGRPWRRKPRLQVRMAPGVDWRILRKALAMALAMDEGRLKVRVDDKTELAARVAEAVAVERDRLGVMLAAARARDERPLTQAREEIARLRAAIDVLVTEPLPGGVGSRLDALFVLGFPPGTTPDPAEVTARFRLLATIHHPDSDLGSHARMSQLNQAVAYLRGR</sequence>
<proteinExistence type="predicted"/>
<name>Q2RNE2_RHORT</name>
<evidence type="ECO:0000313" key="1">
    <source>
        <dbReference type="EMBL" id="ABC24353.1"/>
    </source>
</evidence>
<dbReference type="InterPro" id="IPR036869">
    <property type="entry name" value="J_dom_sf"/>
</dbReference>
<accession>Q2RNE2</accession>
<organism evidence="1 2">
    <name type="scientific">Rhodospirillum rubrum (strain ATCC 11170 / ATH 1.1.1 / DSM 467 / LMG 4362 / NCIMB 8255 / S1)</name>
    <dbReference type="NCBI Taxonomy" id="269796"/>
    <lineage>
        <taxon>Bacteria</taxon>
        <taxon>Pseudomonadati</taxon>
        <taxon>Pseudomonadota</taxon>
        <taxon>Alphaproteobacteria</taxon>
        <taxon>Rhodospirillales</taxon>
        <taxon>Rhodospirillaceae</taxon>
        <taxon>Rhodospirillum</taxon>
    </lineage>
</organism>
<dbReference type="eggNOG" id="COG2214">
    <property type="taxonomic scope" value="Bacteria"/>
</dbReference>
<dbReference type="KEGG" id="rru:Rru_A3559"/>
<dbReference type="PATRIC" id="fig|269796.9.peg.3679"/>
<dbReference type="Proteomes" id="UP000001929">
    <property type="component" value="Chromosome"/>
</dbReference>
<keyword evidence="2" id="KW-1185">Reference proteome</keyword>
<dbReference type="EMBL" id="CP000230">
    <property type="protein sequence ID" value="ABC24353.1"/>
    <property type="molecule type" value="Genomic_DNA"/>
</dbReference>
<dbReference type="Gene3D" id="1.10.287.110">
    <property type="entry name" value="DnaJ domain"/>
    <property type="match status" value="1"/>
</dbReference>
<protein>
    <submittedName>
        <fullName evidence="1">Heat shock protein DnaJ-like</fullName>
    </submittedName>
</protein>
<gene>
    <name evidence="1" type="ordered locus">Rru_A3559</name>
</gene>
<dbReference type="HOGENOM" id="CLU_078516_0_0_5"/>
<dbReference type="SUPFAM" id="SSF46565">
    <property type="entry name" value="Chaperone J-domain"/>
    <property type="match status" value="1"/>
</dbReference>